<dbReference type="InterPro" id="IPR029063">
    <property type="entry name" value="SAM-dependent_MTases_sf"/>
</dbReference>
<dbReference type="CDD" id="cd02440">
    <property type="entry name" value="AdoMet_MTases"/>
    <property type="match status" value="1"/>
</dbReference>
<dbReference type="GO" id="GO:0008168">
    <property type="term" value="F:methyltransferase activity"/>
    <property type="evidence" value="ECO:0007669"/>
    <property type="project" value="UniProtKB-KW"/>
</dbReference>
<dbReference type="PANTHER" id="PTHR43667:SF1">
    <property type="entry name" value="CYCLOPROPANE-FATTY-ACYL-PHOSPHOLIPID SYNTHASE"/>
    <property type="match status" value="1"/>
</dbReference>
<dbReference type="InterPro" id="IPR050723">
    <property type="entry name" value="CFA/CMAS"/>
</dbReference>
<evidence type="ECO:0000256" key="1">
    <source>
        <dbReference type="ARBA" id="ARBA00010815"/>
    </source>
</evidence>
<keyword evidence="5" id="KW-0443">Lipid metabolism</keyword>
<evidence type="ECO:0000313" key="6">
    <source>
        <dbReference type="EMBL" id="SDL44557.1"/>
    </source>
</evidence>
<dbReference type="Proteomes" id="UP000198901">
    <property type="component" value="Unassembled WGS sequence"/>
</dbReference>
<dbReference type="GO" id="GO:0032259">
    <property type="term" value="P:methylation"/>
    <property type="evidence" value="ECO:0007669"/>
    <property type="project" value="UniProtKB-KW"/>
</dbReference>
<keyword evidence="4" id="KW-0949">S-adenosyl-L-methionine</keyword>
<keyword evidence="3" id="KW-0808">Transferase</keyword>
<accession>A0A1G9K436</accession>
<reference evidence="6 7" key="1">
    <citation type="submission" date="2016-10" db="EMBL/GenBank/DDBJ databases">
        <authorList>
            <person name="de Groot N.N."/>
        </authorList>
    </citation>
    <scope>NUCLEOTIDE SEQUENCE [LARGE SCALE GENOMIC DNA]</scope>
    <source>
        <strain evidence="6 7">DSM 21668</strain>
    </source>
</reference>
<gene>
    <name evidence="6" type="ORF">SAMN04488090_0874</name>
</gene>
<comment type="similarity">
    <text evidence="1">Belongs to the CFA/CMAS family.</text>
</comment>
<evidence type="ECO:0000313" key="7">
    <source>
        <dbReference type="Proteomes" id="UP000198901"/>
    </source>
</evidence>
<dbReference type="SUPFAM" id="SSF53335">
    <property type="entry name" value="S-adenosyl-L-methionine-dependent methyltransferases"/>
    <property type="match status" value="1"/>
</dbReference>
<evidence type="ECO:0000256" key="2">
    <source>
        <dbReference type="ARBA" id="ARBA00022603"/>
    </source>
</evidence>
<evidence type="ECO:0000256" key="3">
    <source>
        <dbReference type="ARBA" id="ARBA00022679"/>
    </source>
</evidence>
<dbReference type="EMBL" id="FNGS01000002">
    <property type="protein sequence ID" value="SDL44557.1"/>
    <property type="molecule type" value="Genomic_DNA"/>
</dbReference>
<dbReference type="GO" id="GO:0006629">
    <property type="term" value="P:lipid metabolic process"/>
    <property type="evidence" value="ECO:0007669"/>
    <property type="project" value="UniProtKB-KW"/>
</dbReference>
<dbReference type="OrthoDB" id="9782855at2"/>
<evidence type="ECO:0000256" key="5">
    <source>
        <dbReference type="ARBA" id="ARBA00023098"/>
    </source>
</evidence>
<name>A0A1G9K436_9BACT</name>
<dbReference type="PANTHER" id="PTHR43667">
    <property type="entry name" value="CYCLOPROPANE-FATTY-ACYL-PHOSPHOLIPID SYNTHASE"/>
    <property type="match status" value="1"/>
</dbReference>
<dbReference type="STRING" id="563176.SAMN04488090_0874"/>
<organism evidence="6 7">
    <name type="scientific">Siphonobacter aquaeclarae</name>
    <dbReference type="NCBI Taxonomy" id="563176"/>
    <lineage>
        <taxon>Bacteria</taxon>
        <taxon>Pseudomonadati</taxon>
        <taxon>Bacteroidota</taxon>
        <taxon>Cytophagia</taxon>
        <taxon>Cytophagales</taxon>
        <taxon>Cytophagaceae</taxon>
        <taxon>Siphonobacter</taxon>
    </lineage>
</organism>
<dbReference type="Gene3D" id="3.40.50.150">
    <property type="entry name" value="Vaccinia Virus protein VP39"/>
    <property type="match status" value="1"/>
</dbReference>
<proteinExistence type="inferred from homology"/>
<dbReference type="Pfam" id="PF02353">
    <property type="entry name" value="CMAS"/>
    <property type="match status" value="1"/>
</dbReference>
<dbReference type="RefSeq" id="WP_093198293.1">
    <property type="nucleotide sequence ID" value="NZ_FNGS01000002.1"/>
</dbReference>
<keyword evidence="7" id="KW-1185">Reference proteome</keyword>
<dbReference type="AlphaFoldDB" id="A0A1G9K436"/>
<sequence>MASQKDLDFTYTTIDKLFRLSLGETGDYSGAYYNGDFSLTLEEAQRRKHAFIADSLRIGEGSRVLDMGSGWGAFLRYAGARGAIARGLTLSQGQAAACRANGLTVDLKDCRKVTSADFGTFDAITSVGAMEHFCSVEQYLAGEQDAVYADFFTNVAGMLPSGGRAFIQTMVFGKNMIPYEEISLSAPKDSPSYALALMIAEFPGSWLPYGAEQVIRNAEPHFKLVSQSSGRLDYIQTIGEWRKRFRAFSLRKYMAYASLVPKVLTNSAFRNLLNVFRYSPNRICFQNETMDHFRLVFEKK</sequence>
<keyword evidence="2" id="KW-0489">Methyltransferase</keyword>
<protein>
    <submittedName>
        <fullName evidence="6">Cyclopropane-fatty-acyl-phospholipid synthase</fullName>
    </submittedName>
</protein>
<evidence type="ECO:0000256" key="4">
    <source>
        <dbReference type="ARBA" id="ARBA00022691"/>
    </source>
</evidence>